<evidence type="ECO:0000313" key="3">
    <source>
        <dbReference type="Proteomes" id="UP001151760"/>
    </source>
</evidence>
<gene>
    <name evidence="2" type="ORF">Tco_0875092</name>
</gene>
<accession>A0ABQ5BNH2</accession>
<protein>
    <submittedName>
        <fullName evidence="2">Uncharacterized protein</fullName>
    </submittedName>
</protein>
<proteinExistence type="predicted"/>
<feature type="compositionally biased region" description="Basic and acidic residues" evidence="1">
    <location>
        <begin position="56"/>
        <end position="75"/>
    </location>
</feature>
<dbReference type="Proteomes" id="UP001151760">
    <property type="component" value="Unassembled WGS sequence"/>
</dbReference>
<reference evidence="2" key="2">
    <citation type="submission" date="2022-01" db="EMBL/GenBank/DDBJ databases">
        <authorList>
            <person name="Yamashiro T."/>
            <person name="Shiraishi A."/>
            <person name="Satake H."/>
            <person name="Nakayama K."/>
        </authorList>
    </citation>
    <scope>NUCLEOTIDE SEQUENCE</scope>
</reference>
<sequence length="84" mass="9140">MGSADQLMLHGGAQIWRKRDFRNLKTTSGIIGGGALSLFNPILTIVGLPREIDLFPRDDRGPGPKSDAPHVKDFTNLDGVLRNS</sequence>
<keyword evidence="3" id="KW-1185">Reference proteome</keyword>
<organism evidence="2 3">
    <name type="scientific">Tanacetum coccineum</name>
    <dbReference type="NCBI Taxonomy" id="301880"/>
    <lineage>
        <taxon>Eukaryota</taxon>
        <taxon>Viridiplantae</taxon>
        <taxon>Streptophyta</taxon>
        <taxon>Embryophyta</taxon>
        <taxon>Tracheophyta</taxon>
        <taxon>Spermatophyta</taxon>
        <taxon>Magnoliopsida</taxon>
        <taxon>eudicotyledons</taxon>
        <taxon>Gunneridae</taxon>
        <taxon>Pentapetalae</taxon>
        <taxon>asterids</taxon>
        <taxon>campanulids</taxon>
        <taxon>Asterales</taxon>
        <taxon>Asteraceae</taxon>
        <taxon>Asteroideae</taxon>
        <taxon>Anthemideae</taxon>
        <taxon>Anthemidinae</taxon>
        <taxon>Tanacetum</taxon>
    </lineage>
</organism>
<feature type="region of interest" description="Disordered" evidence="1">
    <location>
        <begin position="56"/>
        <end position="84"/>
    </location>
</feature>
<evidence type="ECO:0000256" key="1">
    <source>
        <dbReference type="SAM" id="MobiDB-lite"/>
    </source>
</evidence>
<reference evidence="2" key="1">
    <citation type="journal article" date="2022" name="Int. J. Mol. Sci.">
        <title>Draft Genome of Tanacetum Coccineum: Genomic Comparison of Closely Related Tanacetum-Family Plants.</title>
        <authorList>
            <person name="Yamashiro T."/>
            <person name="Shiraishi A."/>
            <person name="Nakayama K."/>
            <person name="Satake H."/>
        </authorList>
    </citation>
    <scope>NUCLEOTIDE SEQUENCE</scope>
</reference>
<name>A0ABQ5BNH2_9ASTR</name>
<comment type="caution">
    <text evidence="2">The sequence shown here is derived from an EMBL/GenBank/DDBJ whole genome shotgun (WGS) entry which is preliminary data.</text>
</comment>
<dbReference type="EMBL" id="BQNB010013469">
    <property type="protein sequence ID" value="GJT16386.1"/>
    <property type="molecule type" value="Genomic_DNA"/>
</dbReference>
<evidence type="ECO:0000313" key="2">
    <source>
        <dbReference type="EMBL" id="GJT16386.1"/>
    </source>
</evidence>